<keyword evidence="2" id="KW-1185">Reference proteome</keyword>
<evidence type="ECO:0000313" key="2">
    <source>
        <dbReference type="Proteomes" id="UP000724584"/>
    </source>
</evidence>
<dbReference type="EMBL" id="JAGIZQ010000005">
    <property type="protein sequence ID" value="KAH6627465.1"/>
    <property type="molecule type" value="Genomic_DNA"/>
</dbReference>
<sequence length="118" mass="13432">MLIKCAWLMCFVWLAYRRLQGKPGTDRNRRIGAQQLVSHNQSYFKAACKRSDPPRFPHKYTVPRVYPGNLDDTVATSVVFTNRGTGVCPYQAETKSPITVVVNQYTGNILSYFTNSRP</sequence>
<protein>
    <submittedName>
        <fullName evidence="1">Uncharacterized protein</fullName>
    </submittedName>
</protein>
<comment type="caution">
    <text evidence="1">The sequence shown here is derived from an EMBL/GenBank/DDBJ whole genome shotgun (WGS) entry which is preliminary data.</text>
</comment>
<evidence type="ECO:0000313" key="1">
    <source>
        <dbReference type="EMBL" id="KAH6627465.1"/>
    </source>
</evidence>
<reference evidence="1 2" key="1">
    <citation type="journal article" date="2021" name="Nat. Commun.">
        <title>Genetic determinants of endophytism in the Arabidopsis root mycobiome.</title>
        <authorList>
            <person name="Mesny F."/>
            <person name="Miyauchi S."/>
            <person name="Thiergart T."/>
            <person name="Pickel B."/>
            <person name="Atanasova L."/>
            <person name="Karlsson M."/>
            <person name="Huettel B."/>
            <person name="Barry K.W."/>
            <person name="Haridas S."/>
            <person name="Chen C."/>
            <person name="Bauer D."/>
            <person name="Andreopoulos W."/>
            <person name="Pangilinan J."/>
            <person name="LaButti K."/>
            <person name="Riley R."/>
            <person name="Lipzen A."/>
            <person name="Clum A."/>
            <person name="Drula E."/>
            <person name="Henrissat B."/>
            <person name="Kohler A."/>
            <person name="Grigoriev I.V."/>
            <person name="Martin F.M."/>
            <person name="Hacquard S."/>
        </authorList>
    </citation>
    <scope>NUCLEOTIDE SEQUENCE [LARGE SCALE GENOMIC DNA]</scope>
    <source>
        <strain evidence="1 2">MPI-SDFR-AT-0079</strain>
    </source>
</reference>
<organism evidence="1 2">
    <name type="scientific">Chaetomium tenue</name>
    <dbReference type="NCBI Taxonomy" id="1854479"/>
    <lineage>
        <taxon>Eukaryota</taxon>
        <taxon>Fungi</taxon>
        <taxon>Dikarya</taxon>
        <taxon>Ascomycota</taxon>
        <taxon>Pezizomycotina</taxon>
        <taxon>Sordariomycetes</taxon>
        <taxon>Sordariomycetidae</taxon>
        <taxon>Sordariales</taxon>
        <taxon>Chaetomiaceae</taxon>
        <taxon>Chaetomium</taxon>
    </lineage>
</organism>
<accession>A0ACB7P0G8</accession>
<name>A0ACB7P0G8_9PEZI</name>
<dbReference type="Proteomes" id="UP000724584">
    <property type="component" value="Unassembled WGS sequence"/>
</dbReference>
<proteinExistence type="predicted"/>
<gene>
    <name evidence="1" type="ORF">F5144DRAFT_273303</name>
</gene>